<dbReference type="AlphaFoldDB" id="A0A183KKQ2"/>
<reference evidence="3" key="1">
    <citation type="submission" date="2016-06" db="UniProtKB">
        <authorList>
            <consortium name="WormBaseParasite"/>
        </authorList>
    </citation>
    <scope>IDENTIFICATION</scope>
</reference>
<sequence length="73" mass="9180">MHYELHKHLQVDFQSLLAILQAIDLFFSNEMKIFYEVFEIRFLFRLVHKFQRNNNLRWCGYRPMLEFHFQDIL</sequence>
<proteinExistence type="predicted"/>
<organism evidence="3">
    <name type="scientific">Schistosoma curassoni</name>
    <dbReference type="NCBI Taxonomy" id="6186"/>
    <lineage>
        <taxon>Eukaryota</taxon>
        <taxon>Metazoa</taxon>
        <taxon>Spiralia</taxon>
        <taxon>Lophotrochozoa</taxon>
        <taxon>Platyhelminthes</taxon>
        <taxon>Trematoda</taxon>
        <taxon>Digenea</taxon>
        <taxon>Strigeidida</taxon>
        <taxon>Schistosomatoidea</taxon>
        <taxon>Schistosomatidae</taxon>
        <taxon>Schistosoma</taxon>
    </lineage>
</organism>
<keyword evidence="2" id="KW-1185">Reference proteome</keyword>
<dbReference type="WBParaSite" id="SCUD_0001561701-mRNA-1">
    <property type="protein sequence ID" value="SCUD_0001561701-mRNA-1"/>
    <property type="gene ID" value="SCUD_0001561701"/>
</dbReference>
<evidence type="ECO:0000313" key="3">
    <source>
        <dbReference type="WBParaSite" id="SCUD_0001561701-mRNA-1"/>
    </source>
</evidence>
<protein>
    <submittedName>
        <fullName evidence="3">Ovule protein</fullName>
    </submittedName>
</protein>
<reference evidence="1 2" key="2">
    <citation type="submission" date="2018-11" db="EMBL/GenBank/DDBJ databases">
        <authorList>
            <consortium name="Pathogen Informatics"/>
        </authorList>
    </citation>
    <scope>NUCLEOTIDE SEQUENCE [LARGE SCALE GENOMIC DNA]</scope>
    <source>
        <strain evidence="1">Dakar</strain>
        <strain evidence="2">Dakar, Senegal</strain>
    </source>
</reference>
<gene>
    <name evidence="1" type="ORF">SCUD_LOCUS15614</name>
</gene>
<dbReference type="EMBL" id="UZAK01037784">
    <property type="protein sequence ID" value="VDP59691.1"/>
    <property type="molecule type" value="Genomic_DNA"/>
</dbReference>
<evidence type="ECO:0000313" key="2">
    <source>
        <dbReference type="Proteomes" id="UP000279833"/>
    </source>
</evidence>
<dbReference type="Proteomes" id="UP000279833">
    <property type="component" value="Unassembled WGS sequence"/>
</dbReference>
<evidence type="ECO:0000313" key="1">
    <source>
        <dbReference type="EMBL" id="VDP59691.1"/>
    </source>
</evidence>
<name>A0A183KKQ2_9TREM</name>
<accession>A0A183KKQ2</accession>